<keyword evidence="3 6" id="KW-0812">Transmembrane</keyword>
<feature type="transmembrane region" description="Helical" evidence="6">
    <location>
        <begin position="410"/>
        <end position="434"/>
    </location>
</feature>
<evidence type="ECO:0000313" key="8">
    <source>
        <dbReference type="Proteomes" id="UP000796880"/>
    </source>
</evidence>
<dbReference type="GO" id="GO:0022857">
    <property type="term" value="F:transmembrane transporter activity"/>
    <property type="evidence" value="ECO:0007669"/>
    <property type="project" value="InterPro"/>
</dbReference>
<evidence type="ECO:0000256" key="2">
    <source>
        <dbReference type="ARBA" id="ARBA00005982"/>
    </source>
</evidence>
<dbReference type="Gene3D" id="1.20.1250.20">
    <property type="entry name" value="MFS general substrate transporter like domains"/>
    <property type="match status" value="2"/>
</dbReference>
<evidence type="ECO:0000256" key="1">
    <source>
        <dbReference type="ARBA" id="ARBA00004141"/>
    </source>
</evidence>
<gene>
    <name evidence="7" type="ORF">FNV43_RR13799</name>
</gene>
<evidence type="ECO:0000256" key="4">
    <source>
        <dbReference type="ARBA" id="ARBA00022989"/>
    </source>
</evidence>
<sequence length="497" mass="54823">MATSLVWKDDEGIEEPLLNTQREPKEASEPCLLFWPHMILYLTREYGLRAATAANVILLWSSATDFMPILDAFLADSYVGRYPMMGFGSIVCLLGMVLLWFTTIISKNAAVSVSQLLLLYSCYGLMSIGSGGRRSCSVAFGTDQLVTAEGQKNSSSIGGILEKFFSWCIVLVNVSSLVALTCVVYIQEHYGWTVGFGVPAVLMLLSVISFFLASPLHTHLSSADANEYYYTDGSMPEPSEKLRFLNKAYIIRNPQQEFNQDGSVSNPWSVCTASTMDRHLTPSFEIPAGSFTMFGVISLALWLCFYNSLILPLASKLKGQPFHLSPEIRMGIGIVVACVCVSTSAIAEGVRREKAIEEGFSDDPNAVVKMSALWLIPQNILYGIAQAFITIGQMEFYYSELPKTMSSIALTLGLLGMSVGSLVQSFIMSTVDSITRRENQESWLSDNLNKGHFDYYCWLLCGVGVVNFVHYIACSRACVPCQGDQSKEHLSEDEVSH</sequence>
<name>A0A8K0MEU3_9ROSA</name>
<feature type="transmembrane region" description="Helical" evidence="6">
    <location>
        <begin position="192"/>
        <end position="213"/>
    </location>
</feature>
<dbReference type="Proteomes" id="UP000796880">
    <property type="component" value="Unassembled WGS sequence"/>
</dbReference>
<dbReference type="OrthoDB" id="8904098at2759"/>
<keyword evidence="4 6" id="KW-1133">Transmembrane helix</keyword>
<comment type="subcellular location">
    <subcellularLocation>
        <location evidence="1">Membrane</location>
        <topology evidence="1">Multi-pass membrane protein</topology>
    </subcellularLocation>
</comment>
<evidence type="ECO:0000256" key="5">
    <source>
        <dbReference type="ARBA" id="ARBA00023136"/>
    </source>
</evidence>
<evidence type="ECO:0000256" key="6">
    <source>
        <dbReference type="SAM" id="Phobius"/>
    </source>
</evidence>
<organism evidence="7 8">
    <name type="scientific">Rhamnella rubrinervis</name>
    <dbReference type="NCBI Taxonomy" id="2594499"/>
    <lineage>
        <taxon>Eukaryota</taxon>
        <taxon>Viridiplantae</taxon>
        <taxon>Streptophyta</taxon>
        <taxon>Embryophyta</taxon>
        <taxon>Tracheophyta</taxon>
        <taxon>Spermatophyta</taxon>
        <taxon>Magnoliopsida</taxon>
        <taxon>eudicotyledons</taxon>
        <taxon>Gunneridae</taxon>
        <taxon>Pentapetalae</taxon>
        <taxon>rosids</taxon>
        <taxon>fabids</taxon>
        <taxon>Rosales</taxon>
        <taxon>Rhamnaceae</taxon>
        <taxon>rhamnoid group</taxon>
        <taxon>Rhamneae</taxon>
        <taxon>Rhamnella</taxon>
    </lineage>
</organism>
<protein>
    <submittedName>
        <fullName evidence="7">Uncharacterized protein</fullName>
    </submittedName>
</protein>
<feature type="transmembrane region" description="Helical" evidence="6">
    <location>
        <begin position="109"/>
        <end position="126"/>
    </location>
</feature>
<dbReference type="EMBL" id="VOIH02000006">
    <property type="protein sequence ID" value="KAF3444109.1"/>
    <property type="molecule type" value="Genomic_DNA"/>
</dbReference>
<keyword evidence="5 6" id="KW-0472">Membrane</keyword>
<evidence type="ECO:0000256" key="3">
    <source>
        <dbReference type="ARBA" id="ARBA00022692"/>
    </source>
</evidence>
<keyword evidence="8" id="KW-1185">Reference proteome</keyword>
<feature type="transmembrane region" description="Helical" evidence="6">
    <location>
        <begin position="455"/>
        <end position="473"/>
    </location>
</feature>
<feature type="transmembrane region" description="Helical" evidence="6">
    <location>
        <begin position="379"/>
        <end position="398"/>
    </location>
</feature>
<feature type="transmembrane region" description="Helical" evidence="6">
    <location>
        <begin position="82"/>
        <end position="103"/>
    </location>
</feature>
<dbReference type="InterPro" id="IPR036259">
    <property type="entry name" value="MFS_trans_sf"/>
</dbReference>
<feature type="transmembrane region" description="Helical" evidence="6">
    <location>
        <begin position="164"/>
        <end position="186"/>
    </location>
</feature>
<feature type="transmembrane region" description="Helical" evidence="6">
    <location>
        <begin position="286"/>
        <end position="308"/>
    </location>
</feature>
<reference evidence="7" key="1">
    <citation type="submission" date="2020-03" db="EMBL/GenBank/DDBJ databases">
        <title>A high-quality chromosome-level genome assembly of a woody plant with both climbing and erect habits, Rhamnella rubrinervis.</title>
        <authorList>
            <person name="Lu Z."/>
            <person name="Yang Y."/>
            <person name="Zhu X."/>
            <person name="Sun Y."/>
        </authorList>
    </citation>
    <scope>NUCLEOTIDE SEQUENCE</scope>
    <source>
        <strain evidence="7">BYM</strain>
        <tissue evidence="7">Leaf</tissue>
    </source>
</reference>
<accession>A0A8K0MEU3</accession>
<comment type="similarity">
    <text evidence="2">Belongs to the major facilitator superfamily. Proton-dependent oligopeptide transporter (POT/PTR) (TC 2.A.17) family.</text>
</comment>
<dbReference type="SUPFAM" id="SSF103473">
    <property type="entry name" value="MFS general substrate transporter"/>
    <property type="match status" value="1"/>
</dbReference>
<dbReference type="Pfam" id="PF00854">
    <property type="entry name" value="PTR2"/>
    <property type="match status" value="2"/>
</dbReference>
<comment type="caution">
    <text evidence="7">The sequence shown here is derived from an EMBL/GenBank/DDBJ whole genome shotgun (WGS) entry which is preliminary data.</text>
</comment>
<evidence type="ECO:0000313" key="7">
    <source>
        <dbReference type="EMBL" id="KAF3444109.1"/>
    </source>
</evidence>
<dbReference type="GO" id="GO:0016020">
    <property type="term" value="C:membrane"/>
    <property type="evidence" value="ECO:0007669"/>
    <property type="project" value="UniProtKB-SubCell"/>
</dbReference>
<dbReference type="PANTHER" id="PTHR11654">
    <property type="entry name" value="OLIGOPEPTIDE TRANSPORTER-RELATED"/>
    <property type="match status" value="1"/>
</dbReference>
<feature type="transmembrane region" description="Helical" evidence="6">
    <location>
        <begin position="46"/>
        <end position="70"/>
    </location>
</feature>
<feature type="transmembrane region" description="Helical" evidence="6">
    <location>
        <begin position="328"/>
        <end position="347"/>
    </location>
</feature>
<dbReference type="InterPro" id="IPR000109">
    <property type="entry name" value="POT_fam"/>
</dbReference>
<dbReference type="AlphaFoldDB" id="A0A8K0MEU3"/>
<proteinExistence type="inferred from homology"/>